<dbReference type="GO" id="GO:0005524">
    <property type="term" value="F:ATP binding"/>
    <property type="evidence" value="ECO:0007669"/>
    <property type="project" value="UniProtKB-KW"/>
</dbReference>
<dbReference type="Pfam" id="PF00005">
    <property type="entry name" value="ABC_tran"/>
    <property type="match status" value="1"/>
</dbReference>
<keyword evidence="3 5" id="KW-0067">ATP-binding</keyword>
<dbReference type="CDD" id="cd03230">
    <property type="entry name" value="ABC_DR_subfamily_A"/>
    <property type="match status" value="1"/>
</dbReference>
<organism evidence="5 6">
    <name type="scientific">Peptoniphilus koenoeneniae</name>
    <dbReference type="NCBI Taxonomy" id="507751"/>
    <lineage>
        <taxon>Bacteria</taxon>
        <taxon>Bacillati</taxon>
        <taxon>Bacillota</taxon>
        <taxon>Tissierellia</taxon>
        <taxon>Tissierellales</taxon>
        <taxon>Peptoniphilaceae</taxon>
        <taxon>Peptoniphilus</taxon>
    </lineage>
</organism>
<dbReference type="SMART" id="SM00382">
    <property type="entry name" value="AAA"/>
    <property type="match status" value="1"/>
</dbReference>
<name>A0ABU0ATL1_9FIRM</name>
<keyword evidence="1" id="KW-0813">Transport</keyword>
<protein>
    <submittedName>
        <fullName evidence="5">ABC-2 type transport system ATP-binding protein</fullName>
    </submittedName>
</protein>
<gene>
    <name evidence="5" type="ORF">J2S72_000623</name>
</gene>
<feature type="domain" description="ABC transporter" evidence="4">
    <location>
        <begin position="4"/>
        <end position="225"/>
    </location>
</feature>
<evidence type="ECO:0000313" key="5">
    <source>
        <dbReference type="EMBL" id="MDQ0274606.1"/>
    </source>
</evidence>
<evidence type="ECO:0000256" key="3">
    <source>
        <dbReference type="ARBA" id="ARBA00022840"/>
    </source>
</evidence>
<evidence type="ECO:0000256" key="1">
    <source>
        <dbReference type="ARBA" id="ARBA00022448"/>
    </source>
</evidence>
<accession>A0ABU0ATL1</accession>
<dbReference type="EMBL" id="JAUSTN010000003">
    <property type="protein sequence ID" value="MDQ0274606.1"/>
    <property type="molecule type" value="Genomic_DNA"/>
</dbReference>
<proteinExistence type="predicted"/>
<dbReference type="InterPro" id="IPR003593">
    <property type="entry name" value="AAA+_ATPase"/>
</dbReference>
<dbReference type="PANTHER" id="PTHR42939:SF3">
    <property type="entry name" value="ABC TRANSPORTER ATP-BINDING COMPONENT"/>
    <property type="match status" value="1"/>
</dbReference>
<dbReference type="Proteomes" id="UP001236559">
    <property type="component" value="Unassembled WGS sequence"/>
</dbReference>
<keyword evidence="6" id="KW-1185">Reference proteome</keyword>
<dbReference type="InterPro" id="IPR027417">
    <property type="entry name" value="P-loop_NTPase"/>
</dbReference>
<sequence length="279" mass="32215">MNAIEVKNLEKSYGDFTLSVENFLLPRGTIMGLIGENGAGKTTFIKCILKMLNYKGQITVLGKSLDKNVKEKMAVILDDSYFPDQMTPNEIGKVLNKIYKNYDLNYYYELLEKFKIPKNKKLREFSKGMFVKTKIASSLSSRPELLILDEPTTGLDPVIRSEILDIFYNFIEDERHSILISSHITSDLEKIADYITLIDNGKIVFKSSIIDLKDNYGLAIIKPDEFDKIDKKYLLKYIKNKYNYKALIKNKVEFKNSYPNTDVESLNIEELMVFFIKGE</sequence>
<evidence type="ECO:0000313" key="6">
    <source>
        <dbReference type="Proteomes" id="UP001236559"/>
    </source>
</evidence>
<dbReference type="PROSITE" id="PS50893">
    <property type="entry name" value="ABC_TRANSPORTER_2"/>
    <property type="match status" value="1"/>
</dbReference>
<dbReference type="InterPro" id="IPR051782">
    <property type="entry name" value="ABC_Transporter_VariousFunc"/>
</dbReference>
<dbReference type="RefSeq" id="WP_023055424.1">
    <property type="nucleotide sequence ID" value="NZ_JAUSTN010000003.1"/>
</dbReference>
<dbReference type="SUPFAM" id="SSF52540">
    <property type="entry name" value="P-loop containing nucleoside triphosphate hydrolases"/>
    <property type="match status" value="1"/>
</dbReference>
<reference evidence="5 6" key="1">
    <citation type="submission" date="2023-07" db="EMBL/GenBank/DDBJ databases">
        <title>Genomic Encyclopedia of Type Strains, Phase IV (KMG-IV): sequencing the most valuable type-strain genomes for metagenomic binning, comparative biology and taxonomic classification.</title>
        <authorList>
            <person name="Goeker M."/>
        </authorList>
    </citation>
    <scope>NUCLEOTIDE SEQUENCE [LARGE SCALE GENOMIC DNA]</scope>
    <source>
        <strain evidence="5 6">DSM 22616</strain>
    </source>
</reference>
<evidence type="ECO:0000256" key="2">
    <source>
        <dbReference type="ARBA" id="ARBA00022741"/>
    </source>
</evidence>
<evidence type="ECO:0000259" key="4">
    <source>
        <dbReference type="PROSITE" id="PS50893"/>
    </source>
</evidence>
<dbReference type="InterPro" id="IPR003439">
    <property type="entry name" value="ABC_transporter-like_ATP-bd"/>
</dbReference>
<dbReference type="PANTHER" id="PTHR42939">
    <property type="entry name" value="ABC TRANSPORTER ATP-BINDING PROTEIN ALBC-RELATED"/>
    <property type="match status" value="1"/>
</dbReference>
<comment type="caution">
    <text evidence="5">The sequence shown here is derived from an EMBL/GenBank/DDBJ whole genome shotgun (WGS) entry which is preliminary data.</text>
</comment>
<dbReference type="Gene3D" id="3.40.50.300">
    <property type="entry name" value="P-loop containing nucleotide triphosphate hydrolases"/>
    <property type="match status" value="1"/>
</dbReference>
<keyword evidence="2" id="KW-0547">Nucleotide-binding</keyword>